<dbReference type="FunCoup" id="B4JMU2">
    <property type="interactions" value="5"/>
</dbReference>
<dbReference type="InterPro" id="IPR027417">
    <property type="entry name" value="P-loop_NTPase"/>
</dbReference>
<dbReference type="Gene3D" id="1.10.8.60">
    <property type="match status" value="1"/>
</dbReference>
<dbReference type="SMART" id="SM00667">
    <property type="entry name" value="LisH"/>
    <property type="match status" value="1"/>
</dbReference>
<evidence type="ECO:0000313" key="9">
    <source>
        <dbReference type="EMBL" id="EDV92035.1"/>
    </source>
</evidence>
<name>B4JMU2_DROGR</name>
<dbReference type="Pfam" id="PF00004">
    <property type="entry name" value="AAA"/>
    <property type="match status" value="1"/>
</dbReference>
<keyword evidence="10" id="KW-1185">Reference proteome</keyword>
<evidence type="ECO:0000256" key="1">
    <source>
        <dbReference type="ARBA" id="ARBA00004186"/>
    </source>
</evidence>
<dbReference type="SMART" id="SM00382">
    <property type="entry name" value="AAA"/>
    <property type="match status" value="1"/>
</dbReference>
<dbReference type="GO" id="GO:0016853">
    <property type="term" value="F:isomerase activity"/>
    <property type="evidence" value="ECO:0007669"/>
    <property type="project" value="UniProtKB-KW"/>
</dbReference>
<keyword evidence="3" id="KW-0493">Microtubule</keyword>
<dbReference type="Proteomes" id="UP000001070">
    <property type="component" value="Unassembled WGS sequence"/>
</dbReference>
<dbReference type="PANTHER" id="PTHR23074:SF78">
    <property type="entry name" value="KATANIN P60 ATPASE-CONTAINING SUBUNIT A-LIKE 2"/>
    <property type="match status" value="1"/>
</dbReference>
<dbReference type="Gene3D" id="3.40.50.300">
    <property type="entry name" value="P-loop containing nucleotide triphosphate hydrolases"/>
    <property type="match status" value="1"/>
</dbReference>
<evidence type="ECO:0000256" key="5">
    <source>
        <dbReference type="ARBA" id="ARBA00022840"/>
    </source>
</evidence>
<evidence type="ECO:0000256" key="2">
    <source>
        <dbReference type="ARBA" id="ARBA00022490"/>
    </source>
</evidence>
<dbReference type="SUPFAM" id="SSF52540">
    <property type="entry name" value="P-loop containing nucleoside triphosphate hydrolases"/>
    <property type="match status" value="1"/>
</dbReference>
<feature type="domain" description="AAA+ ATPase" evidence="8">
    <location>
        <begin position="281"/>
        <end position="419"/>
    </location>
</feature>
<dbReference type="Pfam" id="PF08513">
    <property type="entry name" value="LisH"/>
    <property type="match status" value="1"/>
</dbReference>
<evidence type="ECO:0000259" key="8">
    <source>
        <dbReference type="SMART" id="SM00382"/>
    </source>
</evidence>
<dbReference type="GO" id="GO:0005819">
    <property type="term" value="C:spindle"/>
    <property type="evidence" value="ECO:0007669"/>
    <property type="project" value="UniProtKB-SubCell"/>
</dbReference>
<keyword evidence="4" id="KW-0547">Nucleotide-binding</keyword>
<evidence type="ECO:0000256" key="3">
    <source>
        <dbReference type="ARBA" id="ARBA00022701"/>
    </source>
</evidence>
<evidence type="ECO:0000313" key="10">
    <source>
        <dbReference type="Proteomes" id="UP000001070"/>
    </source>
</evidence>
<dbReference type="PROSITE" id="PS50896">
    <property type="entry name" value="LISH"/>
    <property type="match status" value="1"/>
</dbReference>
<dbReference type="eggNOG" id="KOG0738">
    <property type="taxonomic scope" value="Eukaryota"/>
</dbReference>
<dbReference type="OrthoDB" id="191529at2759"/>
<organism evidence="10">
    <name type="scientific">Drosophila grimshawi</name>
    <name type="common">Hawaiian fruit fly</name>
    <name type="synonym">Idiomyia grimshawi</name>
    <dbReference type="NCBI Taxonomy" id="7222"/>
    <lineage>
        <taxon>Eukaryota</taxon>
        <taxon>Metazoa</taxon>
        <taxon>Ecdysozoa</taxon>
        <taxon>Arthropoda</taxon>
        <taxon>Hexapoda</taxon>
        <taxon>Insecta</taxon>
        <taxon>Pterygota</taxon>
        <taxon>Neoptera</taxon>
        <taxon>Endopterygota</taxon>
        <taxon>Diptera</taxon>
        <taxon>Brachycera</taxon>
        <taxon>Muscomorpha</taxon>
        <taxon>Ephydroidea</taxon>
        <taxon>Drosophilidae</taxon>
        <taxon>Drosophila</taxon>
        <taxon>Hawaiian Drosophila</taxon>
    </lineage>
</organism>
<dbReference type="GO" id="GO:0005874">
    <property type="term" value="C:microtubule"/>
    <property type="evidence" value="ECO:0007669"/>
    <property type="project" value="UniProtKB-KW"/>
</dbReference>
<accession>B4JMU2</accession>
<protein>
    <submittedName>
        <fullName evidence="9">GH24269</fullName>
    </submittedName>
</protein>
<keyword evidence="6" id="KW-0206">Cytoskeleton</keyword>
<dbReference type="OMA" id="MKTQGKY"/>
<reference evidence="9 10" key="1">
    <citation type="journal article" date="2007" name="Nature">
        <title>Evolution of genes and genomes on the Drosophila phylogeny.</title>
        <authorList>
            <consortium name="Drosophila 12 Genomes Consortium"/>
            <person name="Clark A.G."/>
            <person name="Eisen M.B."/>
            <person name="Smith D.R."/>
            <person name="Bergman C.M."/>
            <person name="Oliver B."/>
            <person name="Markow T.A."/>
            <person name="Kaufman T.C."/>
            <person name="Kellis M."/>
            <person name="Gelbart W."/>
            <person name="Iyer V.N."/>
            <person name="Pollard D.A."/>
            <person name="Sackton T.B."/>
            <person name="Larracuente A.M."/>
            <person name="Singh N.D."/>
            <person name="Abad J.P."/>
            <person name="Abt D.N."/>
            <person name="Adryan B."/>
            <person name="Aguade M."/>
            <person name="Akashi H."/>
            <person name="Anderson W.W."/>
            <person name="Aquadro C.F."/>
            <person name="Ardell D.H."/>
            <person name="Arguello R."/>
            <person name="Artieri C.G."/>
            <person name="Barbash D.A."/>
            <person name="Barker D."/>
            <person name="Barsanti P."/>
            <person name="Batterham P."/>
            <person name="Batzoglou S."/>
            <person name="Begun D."/>
            <person name="Bhutkar A."/>
            <person name="Blanco E."/>
            <person name="Bosak S.A."/>
            <person name="Bradley R.K."/>
            <person name="Brand A.D."/>
            <person name="Brent M.R."/>
            <person name="Brooks A.N."/>
            <person name="Brown R.H."/>
            <person name="Butlin R.K."/>
            <person name="Caggese C."/>
            <person name="Calvi B.R."/>
            <person name="Bernardo de Carvalho A."/>
            <person name="Caspi A."/>
            <person name="Castrezana S."/>
            <person name="Celniker S.E."/>
            <person name="Chang J.L."/>
            <person name="Chapple C."/>
            <person name="Chatterji S."/>
            <person name="Chinwalla A."/>
            <person name="Civetta A."/>
            <person name="Clifton S.W."/>
            <person name="Comeron J.M."/>
            <person name="Costello J.C."/>
            <person name="Coyne J.A."/>
            <person name="Daub J."/>
            <person name="David R.G."/>
            <person name="Delcher A.L."/>
            <person name="Delehaunty K."/>
            <person name="Do C.B."/>
            <person name="Ebling H."/>
            <person name="Edwards K."/>
            <person name="Eickbush T."/>
            <person name="Evans J.D."/>
            <person name="Filipski A."/>
            <person name="Findeiss S."/>
            <person name="Freyhult E."/>
            <person name="Fulton L."/>
            <person name="Fulton R."/>
            <person name="Garcia A.C."/>
            <person name="Gardiner A."/>
            <person name="Garfield D.A."/>
            <person name="Garvin B.E."/>
            <person name="Gibson G."/>
            <person name="Gilbert D."/>
            <person name="Gnerre S."/>
            <person name="Godfrey J."/>
            <person name="Good R."/>
            <person name="Gotea V."/>
            <person name="Gravely B."/>
            <person name="Greenberg A.J."/>
            <person name="Griffiths-Jones S."/>
            <person name="Gross S."/>
            <person name="Guigo R."/>
            <person name="Gustafson E.A."/>
            <person name="Haerty W."/>
            <person name="Hahn M.W."/>
            <person name="Halligan D.L."/>
            <person name="Halpern A.L."/>
            <person name="Halter G.M."/>
            <person name="Han M.V."/>
            <person name="Heger A."/>
            <person name="Hillier L."/>
            <person name="Hinrichs A.S."/>
            <person name="Holmes I."/>
            <person name="Hoskins R.A."/>
            <person name="Hubisz M.J."/>
            <person name="Hultmark D."/>
            <person name="Huntley M.A."/>
            <person name="Jaffe D.B."/>
            <person name="Jagadeeshan S."/>
            <person name="Jeck W.R."/>
            <person name="Johnson J."/>
            <person name="Jones C.D."/>
            <person name="Jordan W.C."/>
            <person name="Karpen G.H."/>
            <person name="Kataoka E."/>
            <person name="Keightley P.D."/>
            <person name="Kheradpour P."/>
            <person name="Kirkness E.F."/>
            <person name="Koerich L.B."/>
            <person name="Kristiansen K."/>
            <person name="Kudrna D."/>
            <person name="Kulathinal R.J."/>
            <person name="Kumar S."/>
            <person name="Kwok R."/>
            <person name="Lander E."/>
            <person name="Langley C.H."/>
            <person name="Lapoint R."/>
            <person name="Lazzaro B.P."/>
            <person name="Lee S.J."/>
            <person name="Levesque L."/>
            <person name="Li R."/>
            <person name="Lin C.F."/>
            <person name="Lin M.F."/>
            <person name="Lindblad-Toh K."/>
            <person name="Llopart A."/>
            <person name="Long M."/>
            <person name="Low L."/>
            <person name="Lozovsky E."/>
            <person name="Lu J."/>
            <person name="Luo M."/>
            <person name="Machado C.A."/>
            <person name="Makalowski W."/>
            <person name="Marzo M."/>
            <person name="Matsuda M."/>
            <person name="Matzkin L."/>
            <person name="McAllister B."/>
            <person name="McBride C.S."/>
            <person name="McKernan B."/>
            <person name="McKernan K."/>
            <person name="Mendez-Lago M."/>
            <person name="Minx P."/>
            <person name="Mollenhauer M.U."/>
            <person name="Montooth K."/>
            <person name="Mount S.M."/>
            <person name="Mu X."/>
            <person name="Myers E."/>
            <person name="Negre B."/>
            <person name="Newfeld S."/>
            <person name="Nielsen R."/>
            <person name="Noor M.A."/>
            <person name="O'Grady P."/>
            <person name="Pachter L."/>
            <person name="Papaceit M."/>
            <person name="Parisi M.J."/>
            <person name="Parisi M."/>
            <person name="Parts L."/>
            <person name="Pedersen J.S."/>
            <person name="Pesole G."/>
            <person name="Phillippy A.M."/>
            <person name="Ponting C.P."/>
            <person name="Pop M."/>
            <person name="Porcelli D."/>
            <person name="Powell J.R."/>
            <person name="Prohaska S."/>
            <person name="Pruitt K."/>
            <person name="Puig M."/>
            <person name="Quesneville H."/>
            <person name="Ram K.R."/>
            <person name="Rand D."/>
            <person name="Rasmussen M.D."/>
            <person name="Reed L.K."/>
            <person name="Reenan R."/>
            <person name="Reily A."/>
            <person name="Remington K.A."/>
            <person name="Rieger T.T."/>
            <person name="Ritchie M.G."/>
            <person name="Robin C."/>
            <person name="Rogers Y.H."/>
            <person name="Rohde C."/>
            <person name="Rozas J."/>
            <person name="Rubenfield M.J."/>
            <person name="Ruiz A."/>
            <person name="Russo S."/>
            <person name="Salzberg S.L."/>
            <person name="Sanchez-Gracia A."/>
            <person name="Saranga D.J."/>
            <person name="Sato H."/>
            <person name="Schaeffer S.W."/>
            <person name="Schatz M.C."/>
            <person name="Schlenke T."/>
            <person name="Schwartz R."/>
            <person name="Segarra C."/>
            <person name="Singh R.S."/>
            <person name="Sirot L."/>
            <person name="Sirota M."/>
            <person name="Sisneros N.B."/>
            <person name="Smith C.D."/>
            <person name="Smith T.F."/>
            <person name="Spieth J."/>
            <person name="Stage D.E."/>
            <person name="Stark A."/>
            <person name="Stephan W."/>
            <person name="Strausberg R.L."/>
            <person name="Strempel S."/>
            <person name="Sturgill D."/>
            <person name="Sutton G."/>
            <person name="Sutton G.G."/>
            <person name="Tao W."/>
            <person name="Teichmann S."/>
            <person name="Tobari Y.N."/>
            <person name="Tomimura Y."/>
            <person name="Tsolas J.M."/>
            <person name="Valente V.L."/>
            <person name="Venter E."/>
            <person name="Venter J.C."/>
            <person name="Vicario S."/>
            <person name="Vieira F.G."/>
            <person name="Vilella A.J."/>
            <person name="Villasante A."/>
            <person name="Walenz B."/>
            <person name="Wang J."/>
            <person name="Wasserman M."/>
            <person name="Watts T."/>
            <person name="Wilson D."/>
            <person name="Wilson R.K."/>
            <person name="Wing R.A."/>
            <person name="Wolfner M.F."/>
            <person name="Wong A."/>
            <person name="Wong G.K."/>
            <person name="Wu C.I."/>
            <person name="Wu G."/>
            <person name="Yamamoto D."/>
            <person name="Yang H.P."/>
            <person name="Yang S.P."/>
            <person name="Yorke J.A."/>
            <person name="Yoshida K."/>
            <person name="Zdobnov E."/>
            <person name="Zhang P."/>
            <person name="Zhang Y."/>
            <person name="Zimin A.V."/>
            <person name="Baldwin J."/>
            <person name="Abdouelleil A."/>
            <person name="Abdulkadir J."/>
            <person name="Abebe A."/>
            <person name="Abera B."/>
            <person name="Abreu J."/>
            <person name="Acer S.C."/>
            <person name="Aftuck L."/>
            <person name="Alexander A."/>
            <person name="An P."/>
            <person name="Anderson E."/>
            <person name="Anderson S."/>
            <person name="Arachi H."/>
            <person name="Azer M."/>
            <person name="Bachantsang P."/>
            <person name="Barry A."/>
            <person name="Bayul T."/>
            <person name="Berlin A."/>
            <person name="Bessette D."/>
            <person name="Bloom T."/>
            <person name="Blye J."/>
            <person name="Boguslavskiy L."/>
            <person name="Bonnet C."/>
            <person name="Boukhgalter B."/>
            <person name="Bourzgui I."/>
            <person name="Brown A."/>
            <person name="Cahill P."/>
            <person name="Channer S."/>
            <person name="Cheshatsang Y."/>
            <person name="Chuda L."/>
            <person name="Citroen M."/>
            <person name="Collymore A."/>
            <person name="Cooke P."/>
            <person name="Costello M."/>
            <person name="D'Aco K."/>
            <person name="Daza R."/>
            <person name="De Haan G."/>
            <person name="DeGray S."/>
            <person name="DeMaso C."/>
            <person name="Dhargay N."/>
            <person name="Dooley K."/>
            <person name="Dooley E."/>
            <person name="Doricent M."/>
            <person name="Dorje P."/>
            <person name="Dorjee K."/>
            <person name="Dupes A."/>
            <person name="Elong R."/>
            <person name="Falk J."/>
            <person name="Farina A."/>
            <person name="Faro S."/>
            <person name="Ferguson D."/>
            <person name="Fisher S."/>
            <person name="Foley C.D."/>
            <person name="Franke A."/>
            <person name="Friedrich D."/>
            <person name="Gadbois L."/>
            <person name="Gearin G."/>
            <person name="Gearin C.R."/>
            <person name="Giannoukos G."/>
            <person name="Goode T."/>
            <person name="Graham J."/>
            <person name="Grandbois E."/>
            <person name="Grewal S."/>
            <person name="Gyaltsen K."/>
            <person name="Hafez N."/>
            <person name="Hagos B."/>
            <person name="Hall J."/>
            <person name="Henson C."/>
            <person name="Hollinger A."/>
            <person name="Honan T."/>
            <person name="Huard M.D."/>
            <person name="Hughes L."/>
            <person name="Hurhula B."/>
            <person name="Husby M.E."/>
            <person name="Kamat A."/>
            <person name="Kanga B."/>
            <person name="Kashin S."/>
            <person name="Khazanovich D."/>
            <person name="Kisner P."/>
            <person name="Lance K."/>
            <person name="Lara M."/>
            <person name="Lee W."/>
            <person name="Lennon N."/>
            <person name="Letendre F."/>
            <person name="LeVine R."/>
            <person name="Lipovsky A."/>
            <person name="Liu X."/>
            <person name="Liu J."/>
            <person name="Liu S."/>
            <person name="Lokyitsang T."/>
            <person name="Lokyitsang Y."/>
            <person name="Lubonja R."/>
            <person name="Lui A."/>
            <person name="MacDonald P."/>
            <person name="Magnisalis V."/>
            <person name="Maru K."/>
            <person name="Matthews C."/>
            <person name="McCusker W."/>
            <person name="McDonough S."/>
            <person name="Mehta T."/>
            <person name="Meldrim J."/>
            <person name="Meneus L."/>
            <person name="Mihai O."/>
            <person name="Mihalev A."/>
            <person name="Mihova T."/>
            <person name="Mittelman R."/>
            <person name="Mlenga V."/>
            <person name="Montmayeur A."/>
            <person name="Mulrain L."/>
            <person name="Navidi A."/>
            <person name="Naylor J."/>
            <person name="Negash T."/>
            <person name="Nguyen T."/>
            <person name="Nguyen N."/>
            <person name="Nicol R."/>
            <person name="Norbu C."/>
            <person name="Norbu N."/>
            <person name="Novod N."/>
            <person name="O'Neill B."/>
            <person name="Osman S."/>
            <person name="Markiewicz E."/>
            <person name="Oyono O.L."/>
            <person name="Patti C."/>
            <person name="Phunkhang P."/>
            <person name="Pierre F."/>
            <person name="Priest M."/>
            <person name="Raghuraman S."/>
            <person name="Rege F."/>
            <person name="Reyes R."/>
            <person name="Rise C."/>
            <person name="Rogov P."/>
            <person name="Ross K."/>
            <person name="Ryan E."/>
            <person name="Settipalli S."/>
            <person name="Shea T."/>
            <person name="Sherpa N."/>
            <person name="Shi L."/>
            <person name="Shih D."/>
            <person name="Sparrow T."/>
            <person name="Spaulding J."/>
            <person name="Stalker J."/>
            <person name="Stange-Thomann N."/>
            <person name="Stavropoulos S."/>
            <person name="Stone C."/>
            <person name="Strader C."/>
            <person name="Tesfaye S."/>
            <person name="Thomson T."/>
            <person name="Thoulutsang Y."/>
            <person name="Thoulutsang D."/>
            <person name="Topham K."/>
            <person name="Topping I."/>
            <person name="Tsamla T."/>
            <person name="Vassiliev H."/>
            <person name="Vo A."/>
            <person name="Wangchuk T."/>
            <person name="Wangdi T."/>
            <person name="Weiand M."/>
            <person name="Wilkinson J."/>
            <person name="Wilson A."/>
            <person name="Yadav S."/>
            <person name="Young G."/>
            <person name="Yu Q."/>
            <person name="Zembek L."/>
            <person name="Zhong D."/>
            <person name="Zimmer A."/>
            <person name="Zwirko Z."/>
            <person name="Jaffe D.B."/>
            <person name="Alvarez P."/>
            <person name="Brockman W."/>
            <person name="Butler J."/>
            <person name="Chin C."/>
            <person name="Gnerre S."/>
            <person name="Grabherr M."/>
            <person name="Kleber M."/>
            <person name="Mauceli E."/>
            <person name="MacCallum I."/>
        </authorList>
    </citation>
    <scope>NUCLEOTIDE SEQUENCE [LARGE SCALE GENOMIC DNA]</scope>
    <source>
        <strain evidence="10">Tucson 15287-2541.00</strain>
    </source>
</reference>
<dbReference type="InterPro" id="IPR006594">
    <property type="entry name" value="LisH"/>
</dbReference>
<dbReference type="PANTHER" id="PTHR23074">
    <property type="entry name" value="AAA DOMAIN-CONTAINING"/>
    <property type="match status" value="1"/>
</dbReference>
<dbReference type="STRING" id="7222.B4JMU2"/>
<dbReference type="InterPro" id="IPR003593">
    <property type="entry name" value="AAA+_ATPase"/>
</dbReference>
<dbReference type="CDD" id="cd19509">
    <property type="entry name" value="RecA-like_VPS4-like"/>
    <property type="match status" value="1"/>
</dbReference>
<gene>
    <name evidence="9" type="primary">Dgri\GH24269</name>
    <name evidence="9" type="ORF">Dgri_GH24269</name>
</gene>
<keyword evidence="5" id="KW-0067">ATP-binding</keyword>
<dbReference type="EMBL" id="CH916371">
    <property type="protein sequence ID" value="EDV92035.1"/>
    <property type="molecule type" value="Genomic_DNA"/>
</dbReference>
<keyword evidence="2" id="KW-0963">Cytoplasm</keyword>
<dbReference type="AlphaFoldDB" id="B4JMU2"/>
<dbReference type="InterPro" id="IPR003959">
    <property type="entry name" value="ATPase_AAA_core"/>
</dbReference>
<dbReference type="InParanoid" id="B4JMU2"/>
<dbReference type="GO" id="GO:0016887">
    <property type="term" value="F:ATP hydrolysis activity"/>
    <property type="evidence" value="ECO:0007669"/>
    <property type="project" value="InterPro"/>
</dbReference>
<dbReference type="GO" id="GO:0005524">
    <property type="term" value="F:ATP binding"/>
    <property type="evidence" value="ECO:0007669"/>
    <property type="project" value="UniProtKB-KW"/>
</dbReference>
<keyword evidence="7" id="KW-0413">Isomerase</keyword>
<dbReference type="PhylomeDB" id="B4JMU2"/>
<evidence type="ECO:0000256" key="7">
    <source>
        <dbReference type="ARBA" id="ARBA00023235"/>
    </source>
</evidence>
<evidence type="ECO:0000256" key="6">
    <source>
        <dbReference type="ARBA" id="ARBA00023212"/>
    </source>
</evidence>
<evidence type="ECO:0000256" key="4">
    <source>
        <dbReference type="ARBA" id="ARBA00022741"/>
    </source>
</evidence>
<sequence length="522" mass="58599">MKPHTKYGVSATAASTALCEDVRNFTTRRRNLLYLMHRYLQENGYYGTAEALKGEGKLSEEYELCDNIDLDAIYLEYASFFNMKFGKYPRILKKMGPKLKLELNSTTKPILKEHSQSQSQLQSQLQLPLPLPLTGSQSQTQLQSQQQACWHAGIGATTAAAAASLTTDTGQAGQLGGQLKASSLPLHVKKMETGETLATQDTVRRLNALSEIEHGHAGDDALFDSLEWQSLAELVKTSILCEDIKLRWSDICGNQRPIELVKEAVLTPIEYPQLFINGLKPWRSLLLHGPPGSGKTFLAKALYAETRGIVTFFNITASIMVSKWRGESEKILRVLFHMAARRAPSVIFFDEIESLTSRRDRSTDHESSKRFKNELLQLLDGMEHTLSGVFVLASTNLPWDIDEAFLRRFEKKLLIQLPSAAERTTLIQRLLGSTVSLSGRQLELLVRQSEHFTGDEIRLACKEICMQRMRCATRGGKETTTTTTTKPDTNQEATLERAFKQIKPLGIKLLAKHEQWQQENGS</sequence>
<dbReference type="InterPro" id="IPR050304">
    <property type="entry name" value="MT-severing_AAA_ATPase"/>
</dbReference>
<dbReference type="FunFam" id="3.40.50.300:FF:001003">
    <property type="entry name" value="Vacuolar protein sorting-associated protein 4"/>
    <property type="match status" value="1"/>
</dbReference>
<dbReference type="KEGG" id="dgr:6565662"/>
<comment type="subcellular location">
    <subcellularLocation>
        <location evidence="1">Cytoplasm</location>
        <location evidence="1">Cytoskeleton</location>
        <location evidence="1">Spindle</location>
    </subcellularLocation>
</comment>
<dbReference type="HOGENOM" id="CLU_000688_21_1_1"/>
<proteinExistence type="predicted"/>